<protein>
    <recommendedName>
        <fullName evidence="1">YjiS-like domain-containing protein</fullName>
    </recommendedName>
</protein>
<evidence type="ECO:0000313" key="2">
    <source>
        <dbReference type="EMBL" id="SEW21461.1"/>
    </source>
</evidence>
<organism evidence="2 3">
    <name type="scientific">Cognatiyoonia koreensis</name>
    <dbReference type="NCBI Taxonomy" id="364200"/>
    <lineage>
        <taxon>Bacteria</taxon>
        <taxon>Pseudomonadati</taxon>
        <taxon>Pseudomonadota</taxon>
        <taxon>Alphaproteobacteria</taxon>
        <taxon>Rhodobacterales</taxon>
        <taxon>Paracoccaceae</taxon>
        <taxon>Cognatiyoonia</taxon>
    </lineage>
</organism>
<accession>A0A1I0Q3B6</accession>
<dbReference type="AlphaFoldDB" id="A0A1I0Q3B6"/>
<dbReference type="InterPro" id="IPR009506">
    <property type="entry name" value="YjiS-like"/>
</dbReference>
<sequence length="70" mass="7991">MAFTTQSHAGISFAERWAAFRSDMAEAHVRRKTYRITRNELSNLSDRELNDLGISRAMIKRIAMEAAGYV</sequence>
<dbReference type="Pfam" id="PF06568">
    <property type="entry name" value="YjiS-like"/>
    <property type="match status" value="1"/>
</dbReference>
<dbReference type="STRING" id="364200.SAMN04488515_1640"/>
<gene>
    <name evidence="2" type="ORF">SAMN04488515_1640</name>
</gene>
<evidence type="ECO:0000313" key="3">
    <source>
        <dbReference type="Proteomes" id="UP000199167"/>
    </source>
</evidence>
<dbReference type="OrthoDB" id="8244198at2"/>
<dbReference type="EMBL" id="FOIZ01000001">
    <property type="protein sequence ID" value="SEW21461.1"/>
    <property type="molecule type" value="Genomic_DNA"/>
</dbReference>
<reference evidence="2 3" key="1">
    <citation type="submission" date="2016-10" db="EMBL/GenBank/DDBJ databases">
        <authorList>
            <person name="de Groot N.N."/>
        </authorList>
    </citation>
    <scope>NUCLEOTIDE SEQUENCE [LARGE SCALE GENOMIC DNA]</scope>
    <source>
        <strain evidence="2 3">DSM 17925</strain>
    </source>
</reference>
<evidence type="ECO:0000259" key="1">
    <source>
        <dbReference type="Pfam" id="PF06568"/>
    </source>
</evidence>
<keyword evidence="3" id="KW-1185">Reference proteome</keyword>
<feature type="domain" description="YjiS-like" evidence="1">
    <location>
        <begin position="30"/>
        <end position="59"/>
    </location>
</feature>
<proteinExistence type="predicted"/>
<name>A0A1I0Q3B6_9RHOB</name>
<dbReference type="Proteomes" id="UP000199167">
    <property type="component" value="Unassembled WGS sequence"/>
</dbReference>
<dbReference type="RefSeq" id="WP_089992572.1">
    <property type="nucleotide sequence ID" value="NZ_FOIZ01000001.1"/>
</dbReference>